<dbReference type="STRING" id="42256.RradSPS_1708"/>
<dbReference type="InterPro" id="IPR050287">
    <property type="entry name" value="MTA/SAH_deaminase"/>
</dbReference>
<keyword evidence="5" id="KW-1185">Reference proteome</keyword>
<evidence type="ECO:0000313" key="3">
    <source>
        <dbReference type="EMBL" id="AHY46991.1"/>
    </source>
</evidence>
<dbReference type="PANTHER" id="PTHR43794">
    <property type="entry name" value="AMINOHYDROLASE SSNA-RELATED"/>
    <property type="match status" value="1"/>
</dbReference>
<dbReference type="NCBIfam" id="NF006056">
    <property type="entry name" value="PRK08204.1"/>
    <property type="match status" value="1"/>
</dbReference>
<proteinExistence type="predicted"/>
<dbReference type="eggNOG" id="COG0402">
    <property type="taxonomic scope" value="Bacteria"/>
</dbReference>
<reference evidence="4" key="2">
    <citation type="submission" date="2023-11" db="EMBL/GenBank/DDBJ databases">
        <title>MicrobeMod: A computational toolkit for identifying prokaryotic methylation and restriction-modification with nanopore sequencing.</title>
        <authorList>
            <person name="Crits-Christoph A."/>
            <person name="Kang S.C."/>
            <person name="Lee H."/>
            <person name="Ostrov N."/>
        </authorList>
    </citation>
    <scope>NUCLEOTIDE SEQUENCE</scope>
    <source>
        <strain evidence="4">ATCC 51242</strain>
    </source>
</reference>
<dbReference type="SUPFAM" id="SSF51338">
    <property type="entry name" value="Composite domain of metallo-dependent hydrolases"/>
    <property type="match status" value="1"/>
</dbReference>
<dbReference type="GO" id="GO:0016810">
    <property type="term" value="F:hydrolase activity, acting on carbon-nitrogen (but not peptide) bonds"/>
    <property type="evidence" value="ECO:0007669"/>
    <property type="project" value="InterPro"/>
</dbReference>
<dbReference type="InterPro" id="IPR011059">
    <property type="entry name" value="Metal-dep_hydrolase_composite"/>
</dbReference>
<dbReference type="Proteomes" id="UP001281130">
    <property type="component" value="Unassembled WGS sequence"/>
</dbReference>
<protein>
    <submittedName>
        <fullName evidence="4">Amidohydrolase family protein</fullName>
    </submittedName>
    <submittedName>
        <fullName evidence="3">Cytosine deaminase and related metal-dependent hydrolase</fullName>
    </submittedName>
</protein>
<dbReference type="Gene3D" id="3.20.20.140">
    <property type="entry name" value="Metal-dependent hydrolases"/>
    <property type="match status" value="1"/>
</dbReference>
<keyword evidence="3" id="KW-0378">Hydrolase</keyword>
<dbReference type="HOGENOM" id="CLU_012358_2_3_11"/>
<dbReference type="Pfam" id="PF01979">
    <property type="entry name" value="Amidohydro_1"/>
    <property type="match status" value="1"/>
</dbReference>
<feature type="domain" description="Amidohydrolase-related" evidence="2">
    <location>
        <begin position="55"/>
        <end position="415"/>
    </location>
</feature>
<evidence type="ECO:0000259" key="2">
    <source>
        <dbReference type="Pfam" id="PF01979"/>
    </source>
</evidence>
<name>A0A023X466_RUBRA</name>
<dbReference type="EMBL" id="JAWXXX010000001">
    <property type="protein sequence ID" value="MDX5894397.1"/>
    <property type="molecule type" value="Genomic_DNA"/>
</dbReference>
<dbReference type="PANTHER" id="PTHR43794:SF5">
    <property type="entry name" value="CHLOROHYDROLASE FAMILY PROTEIN"/>
    <property type="match status" value="1"/>
</dbReference>
<dbReference type="KEGG" id="rrd:RradSPS_1708"/>
<dbReference type="AlphaFoldDB" id="A0A023X466"/>
<accession>A0A023X466</accession>
<sequence>MPERTLLRGGHIISMDPEIGDIPGGDVLIEGEEIAQVAPSIDASDCEVVDASGAIVIPGFIDSHRHTWETVIRGIAPDVTLDGYFQLVLDTLAPAYRPQDVYAGNLLGSLEAIDAGVTTLLDWSHINNTPDHADEAIRALAELKLRSVYCYGNPNTSLADWWFNSTLEAPEDVRRVRDRYFSSDDGLMTLAMGTRGPGFCTPEVVKHDWELARDIGVPISVHVGMGPVAGRFRMVEQLHDLGLLGPDITYIHCNHLTDREFRLIAETGGTTSIAPMVEMTMGHGMPPTGELLQHGLRPSLSCDVVTSVPGDPFTQMRFLFAAERVRVHERVFDEELEEVPPLLSSRDVLEFATIEGARTVGLADKTGSLTPGKKADVVMLDIKRVNAAPVIDPVGTVVCSMDTSNVDSVWVNGRALKRNGKLIGHDLDRARRLAEDSRDFLAAHAERPPHWATPRTTREAASNVADSPGPNA</sequence>
<dbReference type="InterPro" id="IPR032466">
    <property type="entry name" value="Metal_Hydrolase"/>
</dbReference>
<dbReference type="EMBL" id="CP007514">
    <property type="protein sequence ID" value="AHY46991.1"/>
    <property type="molecule type" value="Genomic_DNA"/>
</dbReference>
<dbReference type="OrthoDB" id="3189065at2"/>
<dbReference type="Gene3D" id="2.30.40.10">
    <property type="entry name" value="Urease, subunit C, domain 1"/>
    <property type="match status" value="1"/>
</dbReference>
<evidence type="ECO:0000256" key="1">
    <source>
        <dbReference type="SAM" id="MobiDB-lite"/>
    </source>
</evidence>
<feature type="region of interest" description="Disordered" evidence="1">
    <location>
        <begin position="444"/>
        <end position="472"/>
    </location>
</feature>
<organism evidence="3 5">
    <name type="scientific">Rubrobacter radiotolerans</name>
    <name type="common">Arthrobacter radiotolerans</name>
    <dbReference type="NCBI Taxonomy" id="42256"/>
    <lineage>
        <taxon>Bacteria</taxon>
        <taxon>Bacillati</taxon>
        <taxon>Actinomycetota</taxon>
        <taxon>Rubrobacteria</taxon>
        <taxon>Rubrobacterales</taxon>
        <taxon>Rubrobacteraceae</taxon>
        <taxon>Rubrobacter</taxon>
    </lineage>
</organism>
<dbReference type="InterPro" id="IPR006680">
    <property type="entry name" value="Amidohydro-rel"/>
</dbReference>
<dbReference type="PATRIC" id="fig|42256.3.peg.1731"/>
<gene>
    <name evidence="3" type="ORF">RradSPS_1708</name>
    <name evidence="4" type="ORF">SIL72_10200</name>
</gene>
<evidence type="ECO:0000313" key="5">
    <source>
        <dbReference type="Proteomes" id="UP000025229"/>
    </source>
</evidence>
<dbReference type="RefSeq" id="WP_051589603.1">
    <property type="nucleotide sequence ID" value="NZ_CP007514.1"/>
</dbReference>
<reference evidence="3 5" key="1">
    <citation type="submission" date="2014-03" db="EMBL/GenBank/DDBJ databases">
        <title>Complete genome sequence of the Radio-Resistant Rubrobacter radiotolerans RSPS-4.</title>
        <authorList>
            <person name="Egas C.C."/>
            <person name="Barroso C.C."/>
            <person name="Froufe H.J.C."/>
            <person name="Pacheco J.J."/>
            <person name="Albuquerque L.L."/>
            <person name="da Costa M.M.S."/>
        </authorList>
    </citation>
    <scope>NUCLEOTIDE SEQUENCE [LARGE SCALE GENOMIC DNA]</scope>
    <source>
        <strain evidence="3 5">RSPS-4</strain>
    </source>
</reference>
<dbReference type="Proteomes" id="UP000025229">
    <property type="component" value="Chromosome"/>
</dbReference>
<dbReference type="SUPFAM" id="SSF51556">
    <property type="entry name" value="Metallo-dependent hydrolases"/>
    <property type="match status" value="1"/>
</dbReference>
<evidence type="ECO:0000313" key="4">
    <source>
        <dbReference type="EMBL" id="MDX5894397.1"/>
    </source>
</evidence>